<dbReference type="PROSITE" id="PS00482">
    <property type="entry name" value="DIHYDROOROTASE_1"/>
    <property type="match status" value="1"/>
</dbReference>
<evidence type="ECO:0000256" key="3">
    <source>
        <dbReference type="ARBA" id="ARBA00022723"/>
    </source>
</evidence>
<dbReference type="EC" id="3.5.2.3" evidence="6"/>
<evidence type="ECO:0000256" key="5">
    <source>
        <dbReference type="ARBA" id="ARBA00022975"/>
    </source>
</evidence>
<feature type="binding site" evidence="6">
    <location>
        <position position="95"/>
    </location>
    <ligand>
        <name>substrate</name>
    </ligand>
</feature>
<dbReference type="RefSeq" id="WP_211429026.1">
    <property type="nucleotide sequence ID" value="NZ_CP072648.1"/>
</dbReference>
<comment type="similarity">
    <text evidence="2 6">Belongs to the metallo-dependent hydrolases superfamily. DHOase family. Class I DHOase subfamily.</text>
</comment>
<dbReference type="Pfam" id="PF12890">
    <property type="entry name" value="DHOase"/>
    <property type="match status" value="1"/>
</dbReference>
<evidence type="ECO:0000256" key="6">
    <source>
        <dbReference type="HAMAP-Rule" id="MF_00220"/>
    </source>
</evidence>
<feature type="binding site" evidence="6">
    <location>
        <position position="153"/>
    </location>
    <ligand>
        <name>Zn(2+)</name>
        <dbReference type="ChEBI" id="CHEBI:29105"/>
        <label>2</label>
    </ligand>
</feature>
<feature type="binding site" evidence="6">
    <location>
        <position position="180"/>
    </location>
    <ligand>
        <name>Zn(2+)</name>
        <dbReference type="ChEBI" id="CHEBI:29105"/>
        <label>2</label>
    </ligand>
</feature>
<feature type="binding site" evidence="6">
    <location>
        <position position="279"/>
    </location>
    <ligand>
        <name>substrate</name>
    </ligand>
</feature>
<dbReference type="Gene3D" id="3.20.20.140">
    <property type="entry name" value="Metal-dependent hydrolases"/>
    <property type="match status" value="1"/>
</dbReference>
<dbReference type="SUPFAM" id="SSF51556">
    <property type="entry name" value="Metallo-dependent hydrolases"/>
    <property type="match status" value="1"/>
</dbReference>
<evidence type="ECO:0000256" key="1">
    <source>
        <dbReference type="ARBA" id="ARBA00002368"/>
    </source>
</evidence>
<dbReference type="PANTHER" id="PTHR43668:SF2">
    <property type="entry name" value="ALLANTOINASE"/>
    <property type="match status" value="1"/>
</dbReference>
<dbReference type="EMBL" id="CP072648">
    <property type="protein sequence ID" value="QUW03135.1"/>
    <property type="molecule type" value="Genomic_DNA"/>
</dbReference>
<keyword evidence="9" id="KW-1185">Reference proteome</keyword>
<gene>
    <name evidence="6" type="primary">pyrC</name>
    <name evidence="8" type="ORF">J8C06_01430</name>
</gene>
<keyword evidence="3 6" id="KW-0479">Metal-binding</keyword>
<feature type="binding site" evidence="6">
    <location>
        <position position="61"/>
    </location>
    <ligand>
        <name>Zn(2+)</name>
        <dbReference type="ChEBI" id="CHEBI:29105"/>
        <label>1</label>
    </ligand>
</feature>
<organism evidence="8 9">
    <name type="scientific">Chloracidobacterium validum</name>
    <dbReference type="NCBI Taxonomy" id="2821543"/>
    <lineage>
        <taxon>Bacteria</taxon>
        <taxon>Pseudomonadati</taxon>
        <taxon>Acidobacteriota</taxon>
        <taxon>Terriglobia</taxon>
        <taxon>Terriglobales</taxon>
        <taxon>Acidobacteriaceae</taxon>
        <taxon>Chloracidobacterium</taxon>
    </lineage>
</organism>
<dbReference type="InterPro" id="IPR050138">
    <property type="entry name" value="DHOase/Allantoinase_Hydrolase"/>
</dbReference>
<keyword evidence="6" id="KW-0862">Zinc</keyword>
<evidence type="ECO:0000256" key="2">
    <source>
        <dbReference type="ARBA" id="ARBA00010286"/>
    </source>
</evidence>
<feature type="binding site" evidence="6">
    <location>
        <begin position="63"/>
        <end position="65"/>
    </location>
    <ligand>
        <name>substrate</name>
    </ligand>
</feature>
<dbReference type="NCBIfam" id="TIGR00857">
    <property type="entry name" value="pyrC_multi"/>
    <property type="match status" value="1"/>
</dbReference>
<dbReference type="Proteomes" id="UP000676506">
    <property type="component" value="Chromosome 1"/>
</dbReference>
<feature type="binding site" evidence="6">
    <location>
        <position position="63"/>
    </location>
    <ligand>
        <name>Zn(2+)</name>
        <dbReference type="ChEBI" id="CHEBI:29105"/>
        <label>1</label>
    </ligand>
</feature>
<comment type="cofactor">
    <cofactor evidence="6">
        <name>Zn(2+)</name>
        <dbReference type="ChEBI" id="CHEBI:29105"/>
    </cofactor>
    <text evidence="6">Binds 2 Zn(2+) ions per subunit.</text>
</comment>
<evidence type="ECO:0000259" key="7">
    <source>
        <dbReference type="Pfam" id="PF12890"/>
    </source>
</evidence>
<protein>
    <recommendedName>
        <fullName evidence="6">Dihydroorotase</fullName>
        <shortName evidence="6">DHOase</shortName>
        <ecNumber evidence="6">3.5.2.3</ecNumber>
    </recommendedName>
</protein>
<feature type="active site" evidence="6">
    <location>
        <position position="306"/>
    </location>
</feature>
<evidence type="ECO:0000256" key="4">
    <source>
        <dbReference type="ARBA" id="ARBA00022801"/>
    </source>
</evidence>
<dbReference type="CDD" id="cd01317">
    <property type="entry name" value="DHOase_IIa"/>
    <property type="match status" value="1"/>
</dbReference>
<keyword evidence="4 6" id="KW-0378">Hydrolase</keyword>
<feature type="binding site" evidence="6">
    <location>
        <position position="310"/>
    </location>
    <ligand>
        <name>substrate</name>
    </ligand>
</feature>
<dbReference type="PANTHER" id="PTHR43668">
    <property type="entry name" value="ALLANTOINASE"/>
    <property type="match status" value="1"/>
</dbReference>
<feature type="domain" description="Dihydroorotase catalytic" evidence="7">
    <location>
        <begin position="51"/>
        <end position="237"/>
    </location>
</feature>
<dbReference type="InterPro" id="IPR024403">
    <property type="entry name" value="DHOase_cat"/>
</dbReference>
<feature type="binding site" evidence="6">
    <location>
        <position position="153"/>
    </location>
    <ligand>
        <name>Zn(2+)</name>
        <dbReference type="ChEBI" id="CHEBI:29105"/>
        <label>1</label>
    </ligand>
</feature>
<evidence type="ECO:0000313" key="9">
    <source>
        <dbReference type="Proteomes" id="UP000676506"/>
    </source>
</evidence>
<feature type="binding site" evidence="6">
    <location>
        <position position="306"/>
    </location>
    <ligand>
        <name>Zn(2+)</name>
        <dbReference type="ChEBI" id="CHEBI:29105"/>
        <label>1</label>
    </ligand>
</feature>
<dbReference type="InterPro" id="IPR002195">
    <property type="entry name" value="Dihydroorotase_CS"/>
</dbReference>
<proteinExistence type="inferred from homology"/>
<keyword evidence="5 6" id="KW-0665">Pyrimidine biosynthesis</keyword>
<feature type="binding site" evidence="6">
    <location>
        <position position="233"/>
    </location>
    <ligand>
        <name>Zn(2+)</name>
        <dbReference type="ChEBI" id="CHEBI:29105"/>
        <label>2</label>
    </ligand>
</feature>
<dbReference type="InterPro" id="IPR032466">
    <property type="entry name" value="Metal_Hydrolase"/>
</dbReference>
<dbReference type="Gene3D" id="2.30.40.10">
    <property type="entry name" value="Urease, subunit C, domain 1"/>
    <property type="match status" value="1"/>
</dbReference>
<evidence type="ECO:0000313" key="8">
    <source>
        <dbReference type="EMBL" id="QUW03135.1"/>
    </source>
</evidence>
<name>A0ABX8BDI5_9BACT</name>
<comment type="function">
    <text evidence="1 6">Catalyzes the reversible cyclization of carbamoyl aspartate to dihydroorotate.</text>
</comment>
<accession>A0ABX8BDI5</accession>
<dbReference type="InterPro" id="IPR004722">
    <property type="entry name" value="DHOase"/>
</dbReference>
<dbReference type="PROSITE" id="PS00483">
    <property type="entry name" value="DIHYDROOROTASE_2"/>
    <property type="match status" value="1"/>
</dbReference>
<reference evidence="8 9" key="1">
    <citation type="submission" date="2021-03" db="EMBL/GenBank/DDBJ databases">
        <title>Genomic and phenotypic characterization of Chloracidobacterium isolates provides evidence for multiple species.</title>
        <authorList>
            <person name="Saini M.K."/>
            <person name="Costas A.M.G."/>
            <person name="Tank M."/>
            <person name="Bryant D.A."/>
        </authorList>
    </citation>
    <scope>NUCLEOTIDE SEQUENCE [LARGE SCALE GENOMIC DNA]</scope>
    <source>
        <strain evidence="8 9">BV2-C</strain>
    </source>
</reference>
<dbReference type="HAMAP" id="MF_00220_B">
    <property type="entry name" value="PyrC_classI_B"/>
    <property type="match status" value="1"/>
</dbReference>
<dbReference type="SUPFAM" id="SSF51338">
    <property type="entry name" value="Composite domain of metallo-dependent hydrolases"/>
    <property type="match status" value="1"/>
</dbReference>
<feature type="binding site" evidence="6">
    <location>
        <begin position="324"/>
        <end position="325"/>
    </location>
    <ligand>
        <name>substrate</name>
    </ligand>
</feature>
<comment type="catalytic activity">
    <reaction evidence="6">
        <text>(S)-dihydroorotate + H2O = N-carbamoyl-L-aspartate + H(+)</text>
        <dbReference type="Rhea" id="RHEA:24296"/>
        <dbReference type="ChEBI" id="CHEBI:15377"/>
        <dbReference type="ChEBI" id="CHEBI:15378"/>
        <dbReference type="ChEBI" id="CHEBI:30864"/>
        <dbReference type="ChEBI" id="CHEBI:32814"/>
        <dbReference type="EC" id="3.5.2.3"/>
    </reaction>
</comment>
<dbReference type="InterPro" id="IPR011059">
    <property type="entry name" value="Metal-dep_hydrolase_composite"/>
</dbReference>
<sequence length="443" mass="46490">MSLLIRNGRVCDPSQNLDAARDILVTDGCIAAIGDGLEVPPNTDVLDAAGLVIAPGFIDVHVHLREPGFTAKETIATGTRAAAAGGFTAVCCMANTSPVNDSPLVTRYILDRVRESAACRVYPVGAVTKGLQGEVLSDIGGMAAAGVVALSDDGHGIANANLLRRALEYASDFGLPIIDHCENRDLAAGGVVNEGAVSTQLGVRGMTRAAEEVDVARDVVLASLTGAHIHIAHLSTSGSLEIVRRAQSEGLPLTCEVTPHHLTLDESALLTLGAAAKMNPPLREPADVEALLEGVADGTVTCIATDHAPHTALEKDQVLAHAPFGVVGLECAVSLMLDQLHWRHGLPLMRIIELFSTGPARAFKLPGGTLQIGQPADMTLLDIHGEVTVDVGRWQSKARNCPFDGWRLRGRPVMTFIAGKRLCTAAPAVEPHTETVAVAHRTS</sequence>
<comment type="pathway">
    <text evidence="6">Pyrimidine metabolism; UMP biosynthesis via de novo pathway; (S)-dihydroorotate from bicarbonate: step 3/3.</text>
</comment>